<dbReference type="Proteomes" id="UP000470384">
    <property type="component" value="Unassembled WGS sequence"/>
</dbReference>
<accession>A0A845QC48</accession>
<proteinExistence type="predicted"/>
<keyword evidence="3" id="KW-1185">Reference proteome</keyword>
<reference evidence="2 3" key="1">
    <citation type="journal article" date="2016" name="Int. J. Syst. Evol. Microbiol.">
        <title>Pyruvatibacter mobilis gen. nov., sp. nov., a marine bacterium from the culture broth of Picochlorum sp. 122.</title>
        <authorList>
            <person name="Wang G."/>
            <person name="Tang M."/>
            <person name="Wu H."/>
            <person name="Dai S."/>
            <person name="Li T."/>
            <person name="Chen C."/>
            <person name="He H."/>
            <person name="Fan J."/>
            <person name="Xiang W."/>
            <person name="Li X."/>
        </authorList>
    </citation>
    <scope>NUCLEOTIDE SEQUENCE [LARGE SCALE GENOMIC DNA]</scope>
    <source>
        <strain evidence="2 3">GYP-11</strain>
    </source>
</reference>
<feature type="signal peptide" evidence="1">
    <location>
        <begin position="1"/>
        <end position="23"/>
    </location>
</feature>
<dbReference type="GeneID" id="300655321"/>
<dbReference type="EMBL" id="WXYQ01000007">
    <property type="protein sequence ID" value="NBG96173.1"/>
    <property type="molecule type" value="Genomic_DNA"/>
</dbReference>
<dbReference type="OrthoDB" id="8455513at2"/>
<organism evidence="2 3">
    <name type="scientific">Pyruvatibacter mobilis</name>
    <dbReference type="NCBI Taxonomy" id="1712261"/>
    <lineage>
        <taxon>Bacteria</taxon>
        <taxon>Pseudomonadati</taxon>
        <taxon>Pseudomonadota</taxon>
        <taxon>Alphaproteobacteria</taxon>
        <taxon>Hyphomicrobiales</taxon>
        <taxon>Parvibaculaceae</taxon>
        <taxon>Pyruvatibacter</taxon>
    </lineage>
</organism>
<evidence type="ECO:0000313" key="3">
    <source>
        <dbReference type="Proteomes" id="UP000470384"/>
    </source>
</evidence>
<dbReference type="RefSeq" id="WP_160588226.1">
    <property type="nucleotide sequence ID" value="NZ_BMHN01000001.1"/>
</dbReference>
<feature type="chain" id="PRO_5032904604" evidence="1">
    <location>
        <begin position="24"/>
        <end position="100"/>
    </location>
</feature>
<dbReference type="AlphaFoldDB" id="A0A845QC48"/>
<evidence type="ECO:0000256" key="1">
    <source>
        <dbReference type="SAM" id="SignalP"/>
    </source>
</evidence>
<name>A0A845QC48_9HYPH</name>
<gene>
    <name evidence="2" type="ORF">GTQ45_10555</name>
</gene>
<evidence type="ECO:0000313" key="2">
    <source>
        <dbReference type="EMBL" id="NBG96173.1"/>
    </source>
</evidence>
<comment type="caution">
    <text evidence="2">The sequence shown here is derived from an EMBL/GenBank/DDBJ whole genome shotgun (WGS) entry which is preliminary data.</text>
</comment>
<protein>
    <submittedName>
        <fullName evidence="2">Uncharacterized protein</fullName>
    </submittedName>
</protein>
<sequence length="100" mass="10524">MRRALPLASAVLALVMTTGSVIAADEAAEDDGRKGPFVVTDRTLGSLLDDGFSVEGLLGGSMILVKDAELYSCALVPGAEMLTYKTQFECSVLDEIPVTE</sequence>
<keyword evidence="1" id="KW-0732">Signal</keyword>